<accession>A0A672FSJ5</accession>
<dbReference type="InterPro" id="IPR026297">
    <property type="entry name" value="FMRFamide-related/fGRP"/>
</dbReference>
<dbReference type="GO" id="GO:0007218">
    <property type="term" value="P:neuropeptide signaling pathway"/>
    <property type="evidence" value="ECO:0007669"/>
    <property type="project" value="UniProtKB-KW"/>
</dbReference>
<evidence type="ECO:0000256" key="3">
    <source>
        <dbReference type="ARBA" id="ARBA00022525"/>
    </source>
</evidence>
<dbReference type="GO" id="GO:0005102">
    <property type="term" value="F:signaling receptor binding"/>
    <property type="evidence" value="ECO:0007669"/>
    <property type="project" value="TreeGrafter"/>
</dbReference>
<dbReference type="PANTHER" id="PTHR14403">
    <property type="entry name" value="RFAMIDE PEPTIDE GONADOTROPIN INHIBITORY HORMONE"/>
    <property type="match status" value="1"/>
</dbReference>
<organism evidence="9 10">
    <name type="scientific">Salarias fasciatus</name>
    <name type="common">Jewelled blenny</name>
    <name type="synonym">Blennius fasciatus</name>
    <dbReference type="NCBI Taxonomy" id="181472"/>
    <lineage>
        <taxon>Eukaryota</taxon>
        <taxon>Metazoa</taxon>
        <taxon>Chordata</taxon>
        <taxon>Craniata</taxon>
        <taxon>Vertebrata</taxon>
        <taxon>Euteleostomi</taxon>
        <taxon>Actinopterygii</taxon>
        <taxon>Neopterygii</taxon>
        <taxon>Teleostei</taxon>
        <taxon>Neoteleostei</taxon>
        <taxon>Acanthomorphata</taxon>
        <taxon>Ovalentaria</taxon>
        <taxon>Blenniimorphae</taxon>
        <taxon>Blenniiformes</taxon>
        <taxon>Blennioidei</taxon>
        <taxon>Blenniidae</taxon>
        <taxon>Salariinae</taxon>
        <taxon>Salarias</taxon>
    </lineage>
</organism>
<feature type="signal peptide" evidence="8">
    <location>
        <begin position="1"/>
        <end position="21"/>
    </location>
</feature>
<evidence type="ECO:0000256" key="7">
    <source>
        <dbReference type="SAM" id="MobiDB-lite"/>
    </source>
</evidence>
<comment type="subcellular location">
    <subcellularLocation>
        <location evidence="1">Secreted</location>
    </subcellularLocation>
</comment>
<evidence type="ECO:0000256" key="8">
    <source>
        <dbReference type="SAM" id="SignalP"/>
    </source>
</evidence>
<dbReference type="AlphaFoldDB" id="A0A672FSJ5"/>
<reference evidence="9" key="2">
    <citation type="submission" date="2025-08" db="UniProtKB">
        <authorList>
            <consortium name="Ensembl"/>
        </authorList>
    </citation>
    <scope>IDENTIFICATION</scope>
</reference>
<dbReference type="InParanoid" id="A0A672FSJ5"/>
<evidence type="ECO:0000256" key="6">
    <source>
        <dbReference type="ARBA" id="ARBA00023320"/>
    </source>
</evidence>
<comment type="similarity">
    <text evidence="2">Belongs to the FARP (FMRFamide related peptide) family.</text>
</comment>
<dbReference type="OrthoDB" id="8834619at2759"/>
<keyword evidence="3" id="KW-0964">Secreted</keyword>
<keyword evidence="5" id="KW-0027">Amidation</keyword>
<gene>
    <name evidence="9" type="primary">npvf</name>
</gene>
<keyword evidence="4 8" id="KW-0732">Signal</keyword>
<evidence type="ECO:0000256" key="4">
    <source>
        <dbReference type="ARBA" id="ARBA00022729"/>
    </source>
</evidence>
<dbReference type="Proteomes" id="UP000472267">
    <property type="component" value="Chromosome 22"/>
</dbReference>
<reference evidence="9" key="1">
    <citation type="submission" date="2019-06" db="EMBL/GenBank/DDBJ databases">
        <authorList>
            <consortium name="Wellcome Sanger Institute Data Sharing"/>
        </authorList>
    </citation>
    <scope>NUCLEOTIDE SEQUENCE [LARGE SCALE GENOMIC DNA]</scope>
</reference>
<evidence type="ECO:0000313" key="10">
    <source>
        <dbReference type="Proteomes" id="UP000472267"/>
    </source>
</evidence>
<dbReference type="GO" id="GO:0032277">
    <property type="term" value="P:negative regulation of gonadotropin secretion"/>
    <property type="evidence" value="ECO:0007669"/>
    <property type="project" value="TreeGrafter"/>
</dbReference>
<keyword evidence="10" id="KW-1185">Reference proteome</keyword>
<dbReference type="GO" id="GO:0005576">
    <property type="term" value="C:extracellular region"/>
    <property type="evidence" value="ECO:0007669"/>
    <property type="project" value="UniProtKB-SubCell"/>
</dbReference>
<dbReference type="OMA" id="LNTGLHW"/>
<sequence>MSIALVVSVVLVLGGLGGTATSDFQMLEKSLHRDKSLLSDPGGRHSVRRQPHQQMKTESRKSLGIDHLNIHVAPTTSRFSLPTIIKLFPPTARPLHMHANMPLRFGRDGNTGDGNGPNLTPNLPQRFGRAREELRVCEKCRQVREATNPVLPQRFGRNIPNWSLLRALASEQLSTTGLHWAEDFDFTSSSEENMEMQEKNF</sequence>
<reference evidence="9" key="3">
    <citation type="submission" date="2025-09" db="UniProtKB">
        <authorList>
            <consortium name="Ensembl"/>
        </authorList>
    </citation>
    <scope>IDENTIFICATION</scope>
</reference>
<proteinExistence type="inferred from homology"/>
<protein>
    <submittedName>
        <fullName evidence="9">Uncharacterized LOC115380997</fullName>
    </submittedName>
</protein>
<feature type="chain" id="PRO_5025433242" evidence="8">
    <location>
        <begin position="22"/>
        <end position="201"/>
    </location>
</feature>
<dbReference type="PANTHER" id="PTHR14403:SF6">
    <property type="entry name" value="PRO-FMRFAMIDE-RELATED NEUROPEPTIDE VF"/>
    <property type="match status" value="1"/>
</dbReference>
<evidence type="ECO:0000256" key="2">
    <source>
        <dbReference type="ARBA" id="ARBA00006356"/>
    </source>
</evidence>
<keyword evidence="6" id="KW-0527">Neuropeptide</keyword>
<evidence type="ECO:0000256" key="5">
    <source>
        <dbReference type="ARBA" id="ARBA00022815"/>
    </source>
</evidence>
<feature type="region of interest" description="Disordered" evidence="7">
    <location>
        <begin position="35"/>
        <end position="60"/>
    </location>
</feature>
<dbReference type="Ensembl" id="ENSSFAT00005010056.1">
    <property type="protein sequence ID" value="ENSSFAP00005009613.1"/>
    <property type="gene ID" value="ENSSFAG00005005492.1"/>
</dbReference>
<name>A0A672FSJ5_SALFA</name>
<evidence type="ECO:0000313" key="9">
    <source>
        <dbReference type="Ensembl" id="ENSSFAP00005009613.1"/>
    </source>
</evidence>
<evidence type="ECO:0000256" key="1">
    <source>
        <dbReference type="ARBA" id="ARBA00004613"/>
    </source>
</evidence>